<dbReference type="InterPro" id="IPR013497">
    <property type="entry name" value="Topo_IA_cen"/>
</dbReference>
<dbReference type="CDD" id="cd00186">
    <property type="entry name" value="TOP1Ac"/>
    <property type="match status" value="1"/>
</dbReference>
<dbReference type="InterPro" id="IPR003602">
    <property type="entry name" value="Topo_IA_DNA-bd_dom"/>
</dbReference>
<sequence length="792" mass="88819">MERILIIAEKPAQAREYAAALGVKGKGQGWLENDQYVITWCIGHLLELERPEGYMDLERVGKRWSLKRLPVLPAVDSFRRTIKSQTRQQFQVLQKWLKSSEIKQVICGTDADREGQLLFQEVWDLVGCTKPLSRLWISSLTREAILEGMNQLRPGQAVEGLSAAGNGRAFADWDFGMNLTEGFTSLFGSFDTIRKKPNVISIGRVQTPTLALIVHREWEIEQFVAEAYFEISAAFSAEQGQYTGRWFDPAQENRRLTDRETAEHIAARTQGQPGKIIRAEQRKVSEAPPLLFDLTSLTVTASRRFGFSAEKVLELAQSLYDKKAITYPRTDCAYLPADMIPKLPAHLKALRQEPYQENVDEAMTYSVPQNKRVINTITAHHAIIPTTETVHLNKLPEAERQLFDLIARRFLAVWFPPAWYQQTEIVTEAAQEHFRSKGRILLSSGWKMVYDFEDAQDPQAESSGTTGKTRRKNKNRENQQEENTELPAVSQGDSVQTTEVRIDEKSTKPPKRFTQGDLLKAMESAGKQIEDDVLRQQLKGKGLGTVATRPAIIENLLQRGYIRQEQKTLRPTEKGTQLISLIQNRLPHAALLISAEMTGQLEYDLAQVEKGELALEKYMSEVEEAVIRIINELRAYEQKYGKTPLAQAPARSAESAKSGKSSKKVHTPSEDQSDQTDKSAKKTKGAKEENGSSAARESGPEKLGPCPRCGEGVIEGNKGYGCSNWKSGCGFVVWKTPICGKTPSQAQMKSLLKKGKTPLIKGFKSKSGKSFNACLVWEDAANGKLKFTFDHD</sequence>
<dbReference type="PRINTS" id="PR00417">
    <property type="entry name" value="PRTPISMRASEI"/>
</dbReference>
<protein>
    <recommendedName>
        <fullName evidence="3">DNA topoisomerase</fullName>
        <ecNumber evidence="3">5.6.2.1</ecNumber>
    </recommendedName>
    <alternativeName>
        <fullName evidence="12">Omega-protein</fullName>
    </alternativeName>
    <alternativeName>
        <fullName evidence="11">Relaxing enzyme</fullName>
    </alternativeName>
    <alternativeName>
        <fullName evidence="9">Swivelase</fullName>
    </alternativeName>
    <alternativeName>
        <fullName evidence="10">Untwisting enzyme</fullName>
    </alternativeName>
</protein>
<dbReference type="InterPro" id="IPR005738">
    <property type="entry name" value="TopoIII"/>
</dbReference>
<feature type="compositionally biased region" description="Basic and acidic residues" evidence="13">
    <location>
        <begin position="675"/>
        <end position="690"/>
    </location>
</feature>
<dbReference type="InterPro" id="IPR034144">
    <property type="entry name" value="TOPRIM_TopoIII"/>
</dbReference>
<dbReference type="InterPro" id="IPR013824">
    <property type="entry name" value="Topo_IA_cen_sub1"/>
</dbReference>
<dbReference type="EC" id="5.6.2.1" evidence="3"/>
<dbReference type="GO" id="GO:0006265">
    <property type="term" value="P:DNA topological change"/>
    <property type="evidence" value="ECO:0007669"/>
    <property type="project" value="InterPro"/>
</dbReference>
<dbReference type="SMART" id="SM00493">
    <property type="entry name" value="TOPRIM"/>
    <property type="match status" value="1"/>
</dbReference>
<dbReference type="Pfam" id="PF01131">
    <property type="entry name" value="Topoisom_bac"/>
    <property type="match status" value="1"/>
</dbReference>
<keyword evidence="8 16" id="KW-0413">Isomerase</keyword>
<dbReference type="EMBL" id="CP046996">
    <property type="protein sequence ID" value="QHA00557.1"/>
    <property type="molecule type" value="Genomic_DNA"/>
</dbReference>
<dbReference type="SMART" id="SM00436">
    <property type="entry name" value="TOP1Bc"/>
    <property type="match status" value="1"/>
</dbReference>
<evidence type="ECO:0000256" key="8">
    <source>
        <dbReference type="ARBA" id="ARBA00023235"/>
    </source>
</evidence>
<dbReference type="InterPro" id="IPR025589">
    <property type="entry name" value="Toprim_C_rpt"/>
</dbReference>
<gene>
    <name evidence="16" type="primary">topB</name>
    <name evidence="16" type="ORF">GQ588_07900</name>
</gene>
<evidence type="ECO:0000259" key="14">
    <source>
        <dbReference type="PROSITE" id="PS50880"/>
    </source>
</evidence>
<dbReference type="GO" id="GO:0006281">
    <property type="term" value="P:DNA repair"/>
    <property type="evidence" value="ECO:0007669"/>
    <property type="project" value="TreeGrafter"/>
</dbReference>
<evidence type="ECO:0000256" key="9">
    <source>
        <dbReference type="ARBA" id="ARBA00030003"/>
    </source>
</evidence>
<dbReference type="PANTHER" id="PTHR11390:SF21">
    <property type="entry name" value="DNA TOPOISOMERASE 3-ALPHA"/>
    <property type="match status" value="1"/>
</dbReference>
<dbReference type="GO" id="GO:0003917">
    <property type="term" value="F:DNA topoisomerase type I (single strand cut, ATP-independent) activity"/>
    <property type="evidence" value="ECO:0007669"/>
    <property type="project" value="UniProtKB-EC"/>
</dbReference>
<dbReference type="Proteomes" id="UP000430508">
    <property type="component" value="Chromosome"/>
</dbReference>
<reference evidence="16 17" key="1">
    <citation type="submission" date="2019-12" db="EMBL/GenBank/DDBJ databases">
        <title>Sequence classification of anaerobic respiratory reductive dehalogenases: First we see many, then we see few.</title>
        <authorList>
            <person name="Molenda O."/>
            <person name="Puentes Jacome L.A."/>
            <person name="Cao X."/>
            <person name="Nesbo C.L."/>
            <person name="Tang S."/>
            <person name="Morson N."/>
            <person name="Patron J."/>
            <person name="Lomheim L."/>
            <person name="Wishart D.S."/>
            <person name="Edwards E.A."/>
        </authorList>
    </citation>
    <scope>NUCLEOTIDE SEQUENCE [LARGE SCALE GENOMIC DNA]</scope>
    <source>
        <strain evidence="16 17">12DCA</strain>
    </source>
</reference>
<dbReference type="InterPro" id="IPR000380">
    <property type="entry name" value="Topo_IA"/>
</dbReference>
<evidence type="ECO:0000256" key="2">
    <source>
        <dbReference type="ARBA" id="ARBA00009446"/>
    </source>
</evidence>
<keyword evidence="5" id="KW-0460">Magnesium</keyword>
<accession>A0A857DI11</accession>
<evidence type="ECO:0000256" key="10">
    <source>
        <dbReference type="ARBA" id="ARBA00031985"/>
    </source>
</evidence>
<dbReference type="GO" id="GO:0003677">
    <property type="term" value="F:DNA binding"/>
    <property type="evidence" value="ECO:0007669"/>
    <property type="project" value="UniProtKB-KW"/>
</dbReference>
<evidence type="ECO:0000256" key="13">
    <source>
        <dbReference type="SAM" id="MobiDB-lite"/>
    </source>
</evidence>
<feature type="domain" description="Toprim" evidence="14">
    <location>
        <begin position="3"/>
        <end position="141"/>
    </location>
</feature>
<dbReference type="PROSITE" id="PS00396">
    <property type="entry name" value="TOPO_IA_1"/>
    <property type="match status" value="1"/>
</dbReference>
<dbReference type="InterPro" id="IPR023405">
    <property type="entry name" value="Topo_IA_core_domain"/>
</dbReference>
<evidence type="ECO:0000313" key="17">
    <source>
        <dbReference type="Proteomes" id="UP000430508"/>
    </source>
</evidence>
<keyword evidence="7" id="KW-0238">DNA-binding</keyword>
<dbReference type="PROSITE" id="PS50880">
    <property type="entry name" value="TOPRIM"/>
    <property type="match status" value="1"/>
</dbReference>
<dbReference type="InterPro" id="IPR013825">
    <property type="entry name" value="Topo_IA_cen_sub2"/>
</dbReference>
<keyword evidence="6" id="KW-0799">Topoisomerase</keyword>
<dbReference type="InterPro" id="IPR023406">
    <property type="entry name" value="Topo_IA_AS"/>
</dbReference>
<organism evidence="16 17">
    <name type="scientific">Dehalobacter restrictus</name>
    <dbReference type="NCBI Taxonomy" id="55583"/>
    <lineage>
        <taxon>Bacteria</taxon>
        <taxon>Bacillati</taxon>
        <taxon>Bacillota</taxon>
        <taxon>Clostridia</taxon>
        <taxon>Eubacteriales</taxon>
        <taxon>Desulfitobacteriaceae</taxon>
        <taxon>Dehalobacter</taxon>
    </lineage>
</organism>
<name>A0A857DI11_9FIRM</name>
<evidence type="ECO:0000256" key="6">
    <source>
        <dbReference type="ARBA" id="ARBA00023029"/>
    </source>
</evidence>
<dbReference type="Pfam" id="PF13342">
    <property type="entry name" value="Toprim_Crpt"/>
    <property type="match status" value="1"/>
</dbReference>
<dbReference type="InterPro" id="IPR003601">
    <property type="entry name" value="Topo_IA_2"/>
</dbReference>
<comment type="similarity">
    <text evidence="2">Belongs to the type IA topoisomerase family.</text>
</comment>
<dbReference type="Gene3D" id="1.10.460.10">
    <property type="entry name" value="Topoisomerase I, domain 2"/>
    <property type="match status" value="1"/>
</dbReference>
<dbReference type="Gene3D" id="2.70.20.10">
    <property type="entry name" value="Topoisomerase I, domain 3"/>
    <property type="match status" value="1"/>
</dbReference>
<dbReference type="Pfam" id="PF01751">
    <property type="entry name" value="Toprim"/>
    <property type="match status" value="1"/>
</dbReference>
<dbReference type="SMART" id="SM00437">
    <property type="entry name" value="TOP1Ac"/>
    <property type="match status" value="1"/>
</dbReference>
<dbReference type="Gene3D" id="1.10.290.10">
    <property type="entry name" value="Topoisomerase I, domain 4"/>
    <property type="match status" value="1"/>
</dbReference>
<comment type="catalytic activity">
    <reaction evidence="1">
        <text>ATP-independent breakage of single-stranded DNA, followed by passage and rejoining.</text>
        <dbReference type="EC" id="5.6.2.1"/>
    </reaction>
</comment>
<dbReference type="CDD" id="cd03362">
    <property type="entry name" value="TOPRIM_TopoIA_TopoIII"/>
    <property type="match status" value="1"/>
</dbReference>
<evidence type="ECO:0000256" key="11">
    <source>
        <dbReference type="ARBA" id="ARBA00032235"/>
    </source>
</evidence>
<dbReference type="RefSeq" id="WP_158208248.1">
    <property type="nucleotide sequence ID" value="NZ_CP046996.1"/>
</dbReference>
<evidence type="ECO:0000256" key="5">
    <source>
        <dbReference type="ARBA" id="ARBA00022842"/>
    </source>
</evidence>
<keyword evidence="4" id="KW-0479">Metal-binding</keyword>
<feature type="domain" description="Topo IA-type catalytic" evidence="15">
    <location>
        <begin position="158"/>
        <end position="630"/>
    </location>
</feature>
<evidence type="ECO:0000256" key="1">
    <source>
        <dbReference type="ARBA" id="ARBA00000213"/>
    </source>
</evidence>
<evidence type="ECO:0000313" key="16">
    <source>
        <dbReference type="EMBL" id="QHA00557.1"/>
    </source>
</evidence>
<evidence type="ECO:0000256" key="7">
    <source>
        <dbReference type="ARBA" id="ARBA00023125"/>
    </source>
</evidence>
<dbReference type="InterPro" id="IPR013826">
    <property type="entry name" value="Topo_IA_cen_sub3"/>
</dbReference>
<feature type="region of interest" description="Disordered" evidence="13">
    <location>
        <begin position="457"/>
        <end position="513"/>
    </location>
</feature>
<evidence type="ECO:0000259" key="15">
    <source>
        <dbReference type="PROSITE" id="PS52039"/>
    </source>
</evidence>
<dbReference type="SUPFAM" id="SSF56712">
    <property type="entry name" value="Prokaryotic type I DNA topoisomerase"/>
    <property type="match status" value="1"/>
</dbReference>
<dbReference type="GO" id="GO:0006310">
    <property type="term" value="P:DNA recombination"/>
    <property type="evidence" value="ECO:0007669"/>
    <property type="project" value="TreeGrafter"/>
</dbReference>
<dbReference type="AlphaFoldDB" id="A0A857DI11"/>
<evidence type="ECO:0000256" key="12">
    <source>
        <dbReference type="ARBA" id="ARBA00032877"/>
    </source>
</evidence>
<dbReference type="PROSITE" id="PS52039">
    <property type="entry name" value="TOPO_IA_2"/>
    <property type="match status" value="1"/>
</dbReference>
<dbReference type="InterPro" id="IPR006171">
    <property type="entry name" value="TOPRIM_dom"/>
</dbReference>
<dbReference type="NCBIfam" id="NF005829">
    <property type="entry name" value="PRK07726.1"/>
    <property type="match status" value="1"/>
</dbReference>
<dbReference type="NCBIfam" id="TIGR01056">
    <property type="entry name" value="topB"/>
    <property type="match status" value="1"/>
</dbReference>
<dbReference type="PANTHER" id="PTHR11390">
    <property type="entry name" value="PROKARYOTIC DNA TOPOISOMERASE"/>
    <property type="match status" value="1"/>
</dbReference>
<evidence type="ECO:0000256" key="3">
    <source>
        <dbReference type="ARBA" id="ARBA00012891"/>
    </source>
</evidence>
<feature type="region of interest" description="Disordered" evidence="13">
    <location>
        <begin position="644"/>
        <end position="707"/>
    </location>
</feature>
<dbReference type="Gene3D" id="3.40.50.140">
    <property type="match status" value="1"/>
</dbReference>
<proteinExistence type="inferred from homology"/>
<feature type="compositionally biased region" description="Low complexity" evidence="13">
    <location>
        <begin position="650"/>
        <end position="659"/>
    </location>
</feature>
<dbReference type="GO" id="GO:0046872">
    <property type="term" value="F:metal ion binding"/>
    <property type="evidence" value="ECO:0007669"/>
    <property type="project" value="UniProtKB-KW"/>
</dbReference>
<evidence type="ECO:0000256" key="4">
    <source>
        <dbReference type="ARBA" id="ARBA00022723"/>
    </source>
</evidence>
<dbReference type="GO" id="GO:0043597">
    <property type="term" value="C:cytoplasmic replication fork"/>
    <property type="evidence" value="ECO:0007669"/>
    <property type="project" value="TreeGrafter"/>
</dbReference>